<dbReference type="InterPro" id="IPR042451">
    <property type="entry name" value="ZPR1_A/B_dom"/>
</dbReference>
<dbReference type="PANTHER" id="PTHR10876">
    <property type="entry name" value="ZINC FINGER PROTEIN ZPR1"/>
    <property type="match status" value="1"/>
</dbReference>
<proteinExistence type="inferred from homology"/>
<keyword evidence="3" id="KW-0863">Zinc-finger</keyword>
<gene>
    <name evidence="6" type="ORF">ENO04_02200</name>
</gene>
<dbReference type="InterPro" id="IPR004457">
    <property type="entry name" value="Znf_ZPR1"/>
</dbReference>
<dbReference type="GO" id="GO:0008270">
    <property type="term" value="F:zinc ion binding"/>
    <property type="evidence" value="ECO:0007669"/>
    <property type="project" value="UniProtKB-KW"/>
</dbReference>
<evidence type="ECO:0000256" key="3">
    <source>
        <dbReference type="ARBA" id="ARBA00022771"/>
    </source>
</evidence>
<name>A0A7C1I3S3_9CREN</name>
<protein>
    <submittedName>
        <fullName evidence="6">ZPR1 zinc finger domain-containing protein</fullName>
    </submittedName>
</protein>
<dbReference type="AlphaFoldDB" id="A0A7C1I3S3"/>
<evidence type="ECO:0000256" key="4">
    <source>
        <dbReference type="ARBA" id="ARBA00022833"/>
    </source>
</evidence>
<reference evidence="6" key="1">
    <citation type="journal article" date="2020" name="mSystems">
        <title>Genome- and Community-Level Interaction Insights into Carbon Utilization and Element Cycling Functions of Hydrothermarchaeota in Hydrothermal Sediment.</title>
        <authorList>
            <person name="Zhou Z."/>
            <person name="Liu Y."/>
            <person name="Xu W."/>
            <person name="Pan J."/>
            <person name="Luo Z.H."/>
            <person name="Li M."/>
        </authorList>
    </citation>
    <scope>NUCLEOTIDE SEQUENCE [LARGE SCALE GENOMIC DNA]</scope>
    <source>
        <strain evidence="6">SpSt-123</strain>
    </source>
</reference>
<dbReference type="Pfam" id="PF22794">
    <property type="entry name" value="jr-ZPR1"/>
    <property type="match status" value="1"/>
</dbReference>
<organism evidence="6">
    <name type="scientific">Fervidicoccus fontis</name>
    <dbReference type="NCBI Taxonomy" id="683846"/>
    <lineage>
        <taxon>Archaea</taxon>
        <taxon>Thermoproteota</taxon>
        <taxon>Thermoprotei</taxon>
        <taxon>Fervidicoccales</taxon>
        <taxon>Fervidicoccaceae</taxon>
        <taxon>Fervidicoccus</taxon>
    </lineage>
</organism>
<comment type="caution">
    <text evidence="6">The sequence shown here is derived from an EMBL/GenBank/DDBJ whole genome shotgun (WGS) entry which is preliminary data.</text>
</comment>
<accession>A0A7C1I3S3</accession>
<sequence length="163" mass="18596">MEKDFHEEYTDCFICGARGTLRIAYRFMNLPVEGEAILLSLRCSSCGYRATDIYPLRESREKLIKIKINSEKDLNKLVYVSSGSRVLIPELKLELELKQINKGFVTTVEGILERFKEKTEYVCTQENVSSECAELLGSLEKAIRGELKFSLIIEDPFGRSSVL</sequence>
<dbReference type="EMBL" id="DSDY01000068">
    <property type="protein sequence ID" value="HDS10425.1"/>
    <property type="molecule type" value="Genomic_DNA"/>
</dbReference>
<dbReference type="PANTHER" id="PTHR10876:SF0">
    <property type="entry name" value="ZINC FINGER PROTEIN ZPR1"/>
    <property type="match status" value="1"/>
</dbReference>
<dbReference type="InterPro" id="IPR056180">
    <property type="entry name" value="ZPR1_jr_dom"/>
</dbReference>
<dbReference type="InterPro" id="IPR004470">
    <property type="entry name" value="ZPR1-like_arc"/>
</dbReference>
<dbReference type="Gene3D" id="2.60.120.1040">
    <property type="entry name" value="ZPR1, A/B domain"/>
    <property type="match status" value="1"/>
</dbReference>
<evidence type="ECO:0000256" key="2">
    <source>
        <dbReference type="ARBA" id="ARBA00022723"/>
    </source>
</evidence>
<evidence type="ECO:0000256" key="1">
    <source>
        <dbReference type="ARBA" id="ARBA00008354"/>
    </source>
</evidence>
<keyword evidence="2" id="KW-0479">Metal-binding</keyword>
<dbReference type="InterPro" id="IPR040141">
    <property type="entry name" value="ZPR1"/>
</dbReference>
<dbReference type="NCBIfam" id="TIGR00310">
    <property type="entry name" value="ZPR1_znf"/>
    <property type="match status" value="1"/>
</dbReference>
<evidence type="ECO:0000313" key="6">
    <source>
        <dbReference type="EMBL" id="HDS10425.1"/>
    </source>
</evidence>
<keyword evidence="4" id="KW-0862">Zinc</keyword>
<feature type="domain" description="Zinc finger ZPR1-type" evidence="5">
    <location>
        <begin position="10"/>
        <end position="162"/>
    </location>
</feature>
<comment type="similarity">
    <text evidence="1">Belongs to the ZPR1 family.</text>
</comment>
<evidence type="ECO:0000259" key="5">
    <source>
        <dbReference type="SMART" id="SM00709"/>
    </source>
</evidence>
<dbReference type="NCBIfam" id="TIGR00340">
    <property type="entry name" value="zpr1_rel"/>
    <property type="match status" value="1"/>
</dbReference>
<dbReference type="SMART" id="SM00709">
    <property type="entry name" value="Zpr1"/>
    <property type="match status" value="1"/>
</dbReference>